<evidence type="ECO:0000313" key="5">
    <source>
        <dbReference type="EMBL" id="AEP12087.1"/>
    </source>
</evidence>
<feature type="compositionally biased region" description="Pro residues" evidence="3">
    <location>
        <begin position="515"/>
        <end position="526"/>
    </location>
</feature>
<dbReference type="SUPFAM" id="SSF48452">
    <property type="entry name" value="TPR-like"/>
    <property type="match status" value="1"/>
</dbReference>
<dbReference type="CDD" id="cd00156">
    <property type="entry name" value="REC"/>
    <property type="match status" value="1"/>
</dbReference>
<dbReference type="OrthoDB" id="9790669at2"/>
<reference evidence="5 6" key="1">
    <citation type="journal article" date="2012" name="Environ. Microbiol.">
        <title>Complete genome of Candidatus Chloracidobacterium thermophilum, a chlorophyll-based photoheterotroph belonging to the phylum Acidobacteria.</title>
        <authorList>
            <person name="Garcia Costas A.M."/>
            <person name="Liu Z."/>
            <person name="Tomsho L.P."/>
            <person name="Schuster S.C."/>
            <person name="Ward D.M."/>
            <person name="Bryant D.A."/>
        </authorList>
    </citation>
    <scope>NUCLEOTIDE SEQUENCE [LARGE SCALE GENOMIC DNA]</scope>
    <source>
        <strain evidence="5 6">B</strain>
    </source>
</reference>
<dbReference type="Pfam" id="PF14559">
    <property type="entry name" value="TPR_19"/>
    <property type="match status" value="1"/>
</dbReference>
<organism evidence="5 6">
    <name type="scientific">Chloracidobacterium thermophilum (strain B)</name>
    <dbReference type="NCBI Taxonomy" id="981222"/>
    <lineage>
        <taxon>Bacteria</taxon>
        <taxon>Pseudomonadati</taxon>
        <taxon>Acidobacteriota</taxon>
        <taxon>Terriglobia</taxon>
        <taxon>Terriglobales</taxon>
        <taxon>Acidobacteriaceae</taxon>
        <taxon>Chloracidobacterium</taxon>
    </lineage>
</organism>
<feature type="compositionally biased region" description="Pro residues" evidence="3">
    <location>
        <begin position="551"/>
        <end position="578"/>
    </location>
</feature>
<dbReference type="InterPro" id="IPR011990">
    <property type="entry name" value="TPR-like_helical_dom_sf"/>
</dbReference>
<dbReference type="Gene3D" id="3.40.50.2300">
    <property type="match status" value="1"/>
</dbReference>
<feature type="region of interest" description="Disordered" evidence="3">
    <location>
        <begin position="515"/>
        <end position="680"/>
    </location>
</feature>
<dbReference type="SMART" id="SM00448">
    <property type="entry name" value="REC"/>
    <property type="match status" value="1"/>
</dbReference>
<name>G2LFX4_CHLTF</name>
<dbReference type="InterPro" id="IPR050595">
    <property type="entry name" value="Bact_response_regulator"/>
</dbReference>
<dbReference type="Proteomes" id="UP000006791">
    <property type="component" value="Chromosome 1"/>
</dbReference>
<sequence>MELFKNVRKQVASQLDQMKLAREIEQLSNAVRENPNNVDALKRLAEAYQESGNLEAAVSHFLRLADAYRSSKQYELALVFYRKVERMVEPSQRATILKNIVNIYFETRQFDRAYEYSRQVIGLYLAEQQSEAAMGFLKMLPGFGEKDADYRKELREMIQERSEKWMQGAKATWVTEANASRLQNKDPEDFSDRLVVLVDDEPHVLMILEKIIKPLGCQIMTANNGLEALNIIKQHPPALVISDLMMPKMDGSQLFAALQDDPNLAKIPFVCLSSRAQEDEKVSALELGVEDYWAKPFSVKEIPLKVKRILKRQPAAVRIGGQLSHTSVTDILNQMERERKEGVVKIVTPKQETGMIYFKDGTVLDAEAGSFQGMAAIIHMMQWSEGSYAFTQQPVNRPNVINMRASELILEALHRYDEEQSLLASLPPSHTLAKLPPGFDISWLAGFPQEKVRQVLALIDGRRTVGQCIEQAHHDIDILRILVALWAPREATPAEPPPLSPAALPTAASLPVYPPPGPALYPPNQPYPGGSGYLSPTSQTLPQASYGSPSPQAPPAYYPPAPPTYPAQPAPPSQPTYPPAGYGQTGYGQTGYGQAGYGQMGYGQGGHTPPPPSPYAPPSYTPPPSYGAPSLQPPQQPTVPSVMPTGPLPPAYDPGPLSPPPAYTGPLPPPTQSPPPSVPGEFRVTFADPAAEEALAKQLYEAVVAAKRQCGESLQDFTFARFHQILCDQAAKIKNQLKCTHISFSVSVDNGRVKFIAKGL</sequence>
<evidence type="ECO:0000259" key="4">
    <source>
        <dbReference type="PROSITE" id="PS50110"/>
    </source>
</evidence>
<evidence type="ECO:0000313" key="6">
    <source>
        <dbReference type="Proteomes" id="UP000006791"/>
    </source>
</evidence>
<feature type="modified residue" description="4-aspartylphosphate" evidence="2">
    <location>
        <position position="243"/>
    </location>
</feature>
<dbReference type="KEGG" id="ctm:Cabther_A1336"/>
<dbReference type="PANTHER" id="PTHR44591">
    <property type="entry name" value="STRESS RESPONSE REGULATOR PROTEIN 1"/>
    <property type="match status" value="1"/>
</dbReference>
<dbReference type="Pfam" id="PF00072">
    <property type="entry name" value="Response_reg"/>
    <property type="match status" value="1"/>
</dbReference>
<dbReference type="AlphaFoldDB" id="G2LFX4"/>
<evidence type="ECO:0000256" key="2">
    <source>
        <dbReference type="PROSITE-ProRule" id="PRU00169"/>
    </source>
</evidence>
<keyword evidence="1 2" id="KW-0597">Phosphoprotein</keyword>
<dbReference type="GO" id="GO:0003677">
    <property type="term" value="F:DNA binding"/>
    <property type="evidence" value="ECO:0007669"/>
    <property type="project" value="UniProtKB-KW"/>
</dbReference>
<dbReference type="PANTHER" id="PTHR44591:SF3">
    <property type="entry name" value="RESPONSE REGULATORY DOMAIN-CONTAINING PROTEIN"/>
    <property type="match status" value="1"/>
</dbReference>
<evidence type="ECO:0000256" key="1">
    <source>
        <dbReference type="ARBA" id="ARBA00022553"/>
    </source>
</evidence>
<dbReference type="Gene3D" id="1.25.40.10">
    <property type="entry name" value="Tetratricopeptide repeat domain"/>
    <property type="match status" value="2"/>
</dbReference>
<dbReference type="SUPFAM" id="SSF52172">
    <property type="entry name" value="CheY-like"/>
    <property type="match status" value="1"/>
</dbReference>
<dbReference type="NCBIfam" id="NF041621">
    <property type="entry name" value="MXAN_5187_C_dom"/>
    <property type="match status" value="1"/>
</dbReference>
<dbReference type="PROSITE" id="PS50110">
    <property type="entry name" value="RESPONSE_REGULATORY"/>
    <property type="match status" value="1"/>
</dbReference>
<dbReference type="InterPro" id="IPR011006">
    <property type="entry name" value="CheY-like_superfamily"/>
</dbReference>
<protein>
    <submittedName>
        <fullName evidence="5">Response regulator containing CheY-like receiver domain and AraC-type DNA-binding domain protein</fullName>
    </submittedName>
</protein>
<proteinExistence type="predicted"/>
<feature type="compositionally biased region" description="Gly residues" evidence="3">
    <location>
        <begin position="583"/>
        <end position="606"/>
    </location>
</feature>
<dbReference type="InterPro" id="IPR025497">
    <property type="entry name" value="PatA-like_N"/>
</dbReference>
<dbReference type="HOGENOM" id="CLU_366691_0_0_0"/>
<gene>
    <name evidence="5" type="ordered locus">Cabther_A1336</name>
</gene>
<dbReference type="RefSeq" id="WP_014099824.1">
    <property type="nucleotide sequence ID" value="NC_016024.1"/>
</dbReference>
<feature type="compositionally biased region" description="Pro residues" evidence="3">
    <location>
        <begin position="608"/>
        <end position="637"/>
    </location>
</feature>
<dbReference type="InterPro" id="IPR001789">
    <property type="entry name" value="Sig_transdc_resp-reg_receiver"/>
</dbReference>
<feature type="compositionally biased region" description="Pro residues" evidence="3">
    <location>
        <begin position="646"/>
        <end position="678"/>
    </location>
</feature>
<dbReference type="STRING" id="981222.Cabther_A1336"/>
<keyword evidence="6" id="KW-1185">Reference proteome</keyword>
<dbReference type="EMBL" id="CP002514">
    <property type="protein sequence ID" value="AEP12087.1"/>
    <property type="molecule type" value="Genomic_DNA"/>
</dbReference>
<feature type="domain" description="Response regulatory" evidence="4">
    <location>
        <begin position="194"/>
        <end position="310"/>
    </location>
</feature>
<keyword evidence="5" id="KW-0238">DNA-binding</keyword>
<evidence type="ECO:0000256" key="3">
    <source>
        <dbReference type="SAM" id="MobiDB-lite"/>
    </source>
</evidence>
<dbReference type="Pfam" id="PF14332">
    <property type="entry name" value="DUF4388"/>
    <property type="match status" value="1"/>
</dbReference>
<dbReference type="GO" id="GO:0000160">
    <property type="term" value="P:phosphorelay signal transduction system"/>
    <property type="evidence" value="ECO:0007669"/>
    <property type="project" value="InterPro"/>
</dbReference>
<dbReference type="PRINTS" id="PR01217">
    <property type="entry name" value="PRICHEXTENSN"/>
</dbReference>
<accession>G2LFX4</accession>